<reference evidence="1 2" key="1">
    <citation type="journal article" date="2003" name="Proc. Natl. Acad. Sci. U.S.A.">
        <title>The genome of Nanoarchaeum equitans: insights into early archaeal evolution and derived parasitism.</title>
        <authorList>
            <person name="Waters E."/>
            <person name="Hohn M.J."/>
            <person name="Ahel I."/>
            <person name="Graham D.E."/>
            <person name="Adams M.D."/>
            <person name="Barnstead M."/>
            <person name="Beeson K.Y."/>
            <person name="Bibbs L."/>
            <person name="Bolanos R."/>
            <person name="Keller M."/>
            <person name="Kretz K."/>
            <person name="Lin X."/>
            <person name="Mathur E."/>
            <person name="Ni J."/>
            <person name="Podar M."/>
            <person name="Richardson T."/>
            <person name="Sutton G.G."/>
            <person name="Simon M."/>
            <person name="Soll D."/>
            <person name="Stetter K.O."/>
            <person name="Short J.M."/>
            <person name="Noordewier M."/>
        </authorList>
    </citation>
    <scope>NUCLEOTIDE SEQUENCE [LARGE SCALE GENOMIC DNA]</scope>
    <source>
        <strain evidence="1 2">Kin4-M</strain>
    </source>
</reference>
<dbReference type="BioCyc" id="NEQU228908:GJB6-349-MONOMER"/>
<protein>
    <submittedName>
        <fullName evidence="1">NEQ327</fullName>
    </submittedName>
</protein>
<dbReference type="STRING" id="228908.NEQ327"/>
<sequence>MGIGIMSDTELASFSIKIQYKGNIKVLDSYNFLINWLKQNFDPGFKDLSFNKLKISEDSFECELDKDNTIYFDPDFGNKFKIKINMKCSIKKNEISIELKEYKLILECQKDCDRFKDFYKNIPFIKSLIENMANSIFVLLKELGKINNFSFSERLLNNN</sequence>
<dbReference type="EMBL" id="AE017199">
    <property type="protein sequence ID" value="AAR39176.1"/>
    <property type="molecule type" value="Genomic_DNA"/>
</dbReference>
<accession>Q74NJ2</accession>
<keyword evidence="2" id="KW-1185">Reference proteome</keyword>
<dbReference type="Proteomes" id="UP000000578">
    <property type="component" value="Chromosome"/>
</dbReference>
<name>Q74NJ2_NANEQ</name>
<dbReference type="EnsemblBacteria" id="AAR39176">
    <property type="protein sequence ID" value="AAR39176"/>
    <property type="gene ID" value="NEQ327"/>
</dbReference>
<evidence type="ECO:0000313" key="1">
    <source>
        <dbReference type="EMBL" id="AAR39176.1"/>
    </source>
</evidence>
<proteinExistence type="predicted"/>
<gene>
    <name evidence="1" type="ordered locus">NEQ327</name>
</gene>
<dbReference type="KEGG" id="neq:NEQ327"/>
<dbReference type="AlphaFoldDB" id="Q74NJ2"/>
<evidence type="ECO:0000313" key="2">
    <source>
        <dbReference type="Proteomes" id="UP000000578"/>
    </source>
</evidence>
<dbReference type="HOGENOM" id="CLU_1656908_0_0_2"/>
<organism evidence="1 2">
    <name type="scientific">Nanoarchaeum equitans (strain Kin4-M)</name>
    <dbReference type="NCBI Taxonomy" id="228908"/>
    <lineage>
        <taxon>Archaea</taxon>
        <taxon>Nanobdellota</taxon>
        <taxon>Candidatus Nanoarchaeia</taxon>
        <taxon>Nanoarchaeales</taxon>
        <taxon>Nanoarchaeaceae</taxon>
        <taxon>Nanoarchaeum</taxon>
    </lineage>
</organism>